<comment type="caution">
    <text evidence="1">The sequence shown here is derived from an EMBL/GenBank/DDBJ whole genome shotgun (WGS) entry which is preliminary data.</text>
</comment>
<evidence type="ECO:0000313" key="1">
    <source>
        <dbReference type="EMBL" id="GCC41260.1"/>
    </source>
</evidence>
<keyword evidence="2" id="KW-1185">Reference proteome</keyword>
<dbReference type="AlphaFoldDB" id="A0A401TF28"/>
<name>A0A401TF28_CHIPU</name>
<dbReference type="SUPFAM" id="SSF50923">
    <property type="entry name" value="Hemopexin-like domain"/>
    <property type="match status" value="1"/>
</dbReference>
<dbReference type="OrthoDB" id="406838at2759"/>
<dbReference type="Gene3D" id="2.110.10.10">
    <property type="entry name" value="Hemopexin-like domain"/>
    <property type="match status" value="1"/>
</dbReference>
<dbReference type="STRING" id="137246.A0A401TF28"/>
<protein>
    <submittedName>
        <fullName evidence="1">Uncharacterized protein</fullName>
    </submittedName>
</protein>
<dbReference type="EMBL" id="BEZZ01054329">
    <property type="protein sequence ID" value="GCC41260.1"/>
    <property type="molecule type" value="Genomic_DNA"/>
</dbReference>
<organism evidence="1 2">
    <name type="scientific">Chiloscyllium punctatum</name>
    <name type="common">Brownbanded bambooshark</name>
    <name type="synonym">Hemiscyllium punctatum</name>
    <dbReference type="NCBI Taxonomy" id="137246"/>
    <lineage>
        <taxon>Eukaryota</taxon>
        <taxon>Metazoa</taxon>
        <taxon>Chordata</taxon>
        <taxon>Craniata</taxon>
        <taxon>Vertebrata</taxon>
        <taxon>Chondrichthyes</taxon>
        <taxon>Elasmobranchii</taxon>
        <taxon>Galeomorphii</taxon>
        <taxon>Galeoidea</taxon>
        <taxon>Orectolobiformes</taxon>
        <taxon>Hemiscylliidae</taxon>
        <taxon>Chiloscyllium</taxon>
    </lineage>
</organism>
<dbReference type="InterPro" id="IPR036375">
    <property type="entry name" value="Hemopexin-like_dom_sf"/>
</dbReference>
<accession>A0A401TF28</accession>
<gene>
    <name evidence="1" type="ORF">chiPu_0025212</name>
</gene>
<reference evidence="1 2" key="1">
    <citation type="journal article" date="2018" name="Nat. Ecol. Evol.">
        <title>Shark genomes provide insights into elasmobranch evolution and the origin of vertebrates.</title>
        <authorList>
            <person name="Hara Y"/>
            <person name="Yamaguchi K"/>
            <person name="Onimaru K"/>
            <person name="Kadota M"/>
            <person name="Koyanagi M"/>
            <person name="Keeley SD"/>
            <person name="Tatsumi K"/>
            <person name="Tanaka K"/>
            <person name="Motone F"/>
            <person name="Kageyama Y"/>
            <person name="Nozu R"/>
            <person name="Adachi N"/>
            <person name="Nishimura O"/>
            <person name="Nakagawa R"/>
            <person name="Tanegashima C"/>
            <person name="Kiyatake I"/>
            <person name="Matsumoto R"/>
            <person name="Murakumo K"/>
            <person name="Nishida K"/>
            <person name="Terakita A"/>
            <person name="Kuratani S"/>
            <person name="Sato K"/>
            <person name="Hyodo S Kuraku.S."/>
        </authorList>
    </citation>
    <scope>NUCLEOTIDE SEQUENCE [LARGE SCALE GENOMIC DNA]</scope>
</reference>
<sequence length="110" mass="13254">MVVYWLILQLRGEGSVYVPCSLLPGVCEGSFNTVFDWVRREENEFGEVTYRFNTYFLRHGWYWMYENRFNRTRYGDPIPLVVGWRGLPPSDIDGFVHIWTWNKDVTLFFK</sequence>
<proteinExistence type="predicted"/>
<evidence type="ECO:0000313" key="2">
    <source>
        <dbReference type="Proteomes" id="UP000287033"/>
    </source>
</evidence>
<feature type="non-terminal residue" evidence="1">
    <location>
        <position position="110"/>
    </location>
</feature>
<dbReference type="Proteomes" id="UP000287033">
    <property type="component" value="Unassembled WGS sequence"/>
</dbReference>